<accession>A0ACB6Z820</accession>
<protein>
    <submittedName>
        <fullName evidence="1">Calcium-dependent phosphotriesterase</fullName>
    </submittedName>
</protein>
<dbReference type="EMBL" id="MU118075">
    <property type="protein sequence ID" value="KAF9645860.1"/>
    <property type="molecule type" value="Genomic_DNA"/>
</dbReference>
<proteinExistence type="predicted"/>
<dbReference type="Proteomes" id="UP000886501">
    <property type="component" value="Unassembled WGS sequence"/>
</dbReference>
<keyword evidence="2" id="KW-1185">Reference proteome</keyword>
<evidence type="ECO:0000313" key="1">
    <source>
        <dbReference type="EMBL" id="KAF9645860.1"/>
    </source>
</evidence>
<sequence>MTTRLLTPFLVVVPAILFGLYQIRVKPLLEVGGVWKEVQDIGRELKETCTYVNELKGCEQSSLHEPSGVLFLACTPPASRSQWLPFMGTHNTSVAGTGYIVTYDPSSKKVTKLAANGFNSPRGLSPFGMDVVPSTHNPDEFTIYVVNMRPPFITSARAKKEGPDPSIEVFRYVMGGDSVQHVATWTDEKIVISPNDVVGLPDGKGVWFTNPLPYRTVISNAVVVLLQQKLSSIGFCGVDGCKLAATGLYGINGIARSPFTLNDTFYVAHTFLGGVSLFTRQSDNRLLLDEHIKTESGLDNLMVDSKGAIWAAGIPKVLAIRAHILDPIQTASAPSSVFKITLNIGESSFYGEKYIVQKVLEDDGTKISGITSAVHDASRGRLFMHGVVGESLIVCKTK</sequence>
<organism evidence="1 2">
    <name type="scientific">Thelephora ganbajun</name>
    <name type="common">Ganba fungus</name>
    <dbReference type="NCBI Taxonomy" id="370292"/>
    <lineage>
        <taxon>Eukaryota</taxon>
        <taxon>Fungi</taxon>
        <taxon>Dikarya</taxon>
        <taxon>Basidiomycota</taxon>
        <taxon>Agaricomycotina</taxon>
        <taxon>Agaricomycetes</taxon>
        <taxon>Thelephorales</taxon>
        <taxon>Thelephoraceae</taxon>
        <taxon>Thelephora</taxon>
    </lineage>
</organism>
<evidence type="ECO:0000313" key="2">
    <source>
        <dbReference type="Proteomes" id="UP000886501"/>
    </source>
</evidence>
<name>A0ACB6Z820_THEGA</name>
<comment type="caution">
    <text evidence="1">The sequence shown here is derived from an EMBL/GenBank/DDBJ whole genome shotgun (WGS) entry which is preliminary data.</text>
</comment>
<reference evidence="1" key="2">
    <citation type="journal article" date="2020" name="Nat. Commun.">
        <title>Large-scale genome sequencing of mycorrhizal fungi provides insights into the early evolution of symbiotic traits.</title>
        <authorList>
            <person name="Miyauchi S."/>
            <person name="Kiss E."/>
            <person name="Kuo A."/>
            <person name="Drula E."/>
            <person name="Kohler A."/>
            <person name="Sanchez-Garcia M."/>
            <person name="Morin E."/>
            <person name="Andreopoulos B."/>
            <person name="Barry K.W."/>
            <person name="Bonito G."/>
            <person name="Buee M."/>
            <person name="Carver A."/>
            <person name="Chen C."/>
            <person name="Cichocki N."/>
            <person name="Clum A."/>
            <person name="Culley D."/>
            <person name="Crous P.W."/>
            <person name="Fauchery L."/>
            <person name="Girlanda M."/>
            <person name="Hayes R.D."/>
            <person name="Keri Z."/>
            <person name="LaButti K."/>
            <person name="Lipzen A."/>
            <person name="Lombard V."/>
            <person name="Magnuson J."/>
            <person name="Maillard F."/>
            <person name="Murat C."/>
            <person name="Nolan M."/>
            <person name="Ohm R.A."/>
            <person name="Pangilinan J."/>
            <person name="Pereira M.F."/>
            <person name="Perotto S."/>
            <person name="Peter M."/>
            <person name="Pfister S."/>
            <person name="Riley R."/>
            <person name="Sitrit Y."/>
            <person name="Stielow J.B."/>
            <person name="Szollosi G."/>
            <person name="Zifcakova L."/>
            <person name="Stursova M."/>
            <person name="Spatafora J.W."/>
            <person name="Tedersoo L."/>
            <person name="Vaario L.M."/>
            <person name="Yamada A."/>
            <person name="Yan M."/>
            <person name="Wang P."/>
            <person name="Xu J."/>
            <person name="Bruns T."/>
            <person name="Baldrian P."/>
            <person name="Vilgalys R."/>
            <person name="Dunand C."/>
            <person name="Henrissat B."/>
            <person name="Grigoriev I.V."/>
            <person name="Hibbett D."/>
            <person name="Nagy L.G."/>
            <person name="Martin F.M."/>
        </authorList>
    </citation>
    <scope>NUCLEOTIDE SEQUENCE</scope>
    <source>
        <strain evidence="1">P2</strain>
    </source>
</reference>
<reference evidence="1" key="1">
    <citation type="submission" date="2019-10" db="EMBL/GenBank/DDBJ databases">
        <authorList>
            <consortium name="DOE Joint Genome Institute"/>
            <person name="Kuo A."/>
            <person name="Miyauchi S."/>
            <person name="Kiss E."/>
            <person name="Drula E."/>
            <person name="Kohler A."/>
            <person name="Sanchez-Garcia M."/>
            <person name="Andreopoulos B."/>
            <person name="Barry K.W."/>
            <person name="Bonito G."/>
            <person name="Buee M."/>
            <person name="Carver A."/>
            <person name="Chen C."/>
            <person name="Cichocki N."/>
            <person name="Clum A."/>
            <person name="Culley D."/>
            <person name="Crous P.W."/>
            <person name="Fauchery L."/>
            <person name="Girlanda M."/>
            <person name="Hayes R."/>
            <person name="Keri Z."/>
            <person name="Labutti K."/>
            <person name="Lipzen A."/>
            <person name="Lombard V."/>
            <person name="Magnuson J."/>
            <person name="Maillard F."/>
            <person name="Morin E."/>
            <person name="Murat C."/>
            <person name="Nolan M."/>
            <person name="Ohm R."/>
            <person name="Pangilinan J."/>
            <person name="Pereira M."/>
            <person name="Perotto S."/>
            <person name="Peter M."/>
            <person name="Riley R."/>
            <person name="Sitrit Y."/>
            <person name="Stielow B."/>
            <person name="Szollosi G."/>
            <person name="Zifcakova L."/>
            <person name="Stursova M."/>
            <person name="Spatafora J.W."/>
            <person name="Tedersoo L."/>
            <person name="Vaario L.-M."/>
            <person name="Yamada A."/>
            <person name="Yan M."/>
            <person name="Wang P."/>
            <person name="Xu J."/>
            <person name="Bruns T."/>
            <person name="Baldrian P."/>
            <person name="Vilgalys R."/>
            <person name="Henrissat B."/>
            <person name="Grigoriev I.V."/>
            <person name="Hibbett D."/>
            <person name="Nagy L.G."/>
            <person name="Martin F.M."/>
        </authorList>
    </citation>
    <scope>NUCLEOTIDE SEQUENCE</scope>
    <source>
        <strain evidence="1">P2</strain>
    </source>
</reference>
<gene>
    <name evidence="1" type="ORF">BDM02DRAFT_3100705</name>
</gene>